<comment type="subcellular location">
    <subcellularLocation>
        <location evidence="1">Nucleus</location>
    </subcellularLocation>
</comment>
<dbReference type="GO" id="GO:0005634">
    <property type="term" value="C:nucleus"/>
    <property type="evidence" value="ECO:0007669"/>
    <property type="project" value="UniProtKB-SubCell"/>
</dbReference>
<dbReference type="InParanoid" id="A0A0D0DM72"/>
<dbReference type="STRING" id="930991.A0A0D0DM72"/>
<feature type="domain" description="Zn(2)-C6 fungal-type" evidence="7">
    <location>
        <begin position="28"/>
        <end position="57"/>
    </location>
</feature>
<dbReference type="AlphaFoldDB" id="A0A0D0DM72"/>
<feature type="compositionally biased region" description="Basic and acidic residues" evidence="6">
    <location>
        <begin position="71"/>
        <end position="80"/>
    </location>
</feature>
<dbReference type="PANTHER" id="PTHR47338:SF5">
    <property type="entry name" value="ZN(II)2CYS6 TRANSCRIPTION FACTOR (EUROFUNG)"/>
    <property type="match status" value="1"/>
</dbReference>
<dbReference type="GO" id="GO:0008270">
    <property type="term" value="F:zinc ion binding"/>
    <property type="evidence" value="ECO:0007669"/>
    <property type="project" value="InterPro"/>
</dbReference>
<dbReference type="PROSITE" id="PS00463">
    <property type="entry name" value="ZN2_CY6_FUNGAL_1"/>
    <property type="match status" value="1"/>
</dbReference>
<dbReference type="SMART" id="SM00066">
    <property type="entry name" value="GAL4"/>
    <property type="match status" value="1"/>
</dbReference>
<dbReference type="OrthoDB" id="2123952at2759"/>
<dbReference type="InterPro" id="IPR007219">
    <property type="entry name" value="XnlR_reg_dom"/>
</dbReference>
<feature type="compositionally biased region" description="Polar residues" evidence="6">
    <location>
        <begin position="712"/>
        <end position="721"/>
    </location>
</feature>
<feature type="region of interest" description="Disordered" evidence="6">
    <location>
        <begin position="557"/>
        <end position="645"/>
    </location>
</feature>
<dbReference type="Pfam" id="PF04082">
    <property type="entry name" value="Fungal_trans"/>
    <property type="match status" value="1"/>
</dbReference>
<dbReference type="Pfam" id="PF00172">
    <property type="entry name" value="Zn_clus"/>
    <property type="match status" value="1"/>
</dbReference>
<keyword evidence="9" id="KW-1185">Reference proteome</keyword>
<keyword evidence="2" id="KW-0479">Metal-binding</keyword>
<proteinExistence type="predicted"/>
<keyword evidence="3" id="KW-0805">Transcription regulation</keyword>
<accession>A0A0D0DM72</accession>
<dbReference type="GO" id="GO:0000981">
    <property type="term" value="F:DNA-binding transcription factor activity, RNA polymerase II-specific"/>
    <property type="evidence" value="ECO:0007669"/>
    <property type="project" value="InterPro"/>
</dbReference>
<reference evidence="8 9" key="1">
    <citation type="submission" date="2014-04" db="EMBL/GenBank/DDBJ databases">
        <authorList>
            <consortium name="DOE Joint Genome Institute"/>
            <person name="Kuo A."/>
            <person name="Kohler A."/>
            <person name="Jargeat P."/>
            <person name="Nagy L.G."/>
            <person name="Floudas D."/>
            <person name="Copeland A."/>
            <person name="Barry K.W."/>
            <person name="Cichocki N."/>
            <person name="Veneault-Fourrey C."/>
            <person name="LaButti K."/>
            <person name="Lindquist E.A."/>
            <person name="Lipzen A."/>
            <person name="Lundell T."/>
            <person name="Morin E."/>
            <person name="Murat C."/>
            <person name="Sun H."/>
            <person name="Tunlid A."/>
            <person name="Henrissat B."/>
            <person name="Grigoriev I.V."/>
            <person name="Hibbett D.S."/>
            <person name="Martin F."/>
            <person name="Nordberg H.P."/>
            <person name="Cantor M.N."/>
            <person name="Hua S.X."/>
        </authorList>
    </citation>
    <scope>NUCLEOTIDE SEQUENCE [LARGE SCALE GENOMIC DNA]</scope>
    <source>
        <strain evidence="8 9">Ve08.2h10</strain>
    </source>
</reference>
<dbReference type="InterPro" id="IPR036864">
    <property type="entry name" value="Zn2-C6_fun-type_DNA-bd_sf"/>
</dbReference>
<dbReference type="CDD" id="cd12148">
    <property type="entry name" value="fungal_TF_MHR"/>
    <property type="match status" value="1"/>
</dbReference>
<evidence type="ECO:0000256" key="5">
    <source>
        <dbReference type="ARBA" id="ARBA00023242"/>
    </source>
</evidence>
<evidence type="ECO:0000256" key="4">
    <source>
        <dbReference type="ARBA" id="ARBA00023163"/>
    </source>
</evidence>
<dbReference type="PROSITE" id="PS50048">
    <property type="entry name" value="ZN2_CY6_FUNGAL_2"/>
    <property type="match status" value="1"/>
</dbReference>
<dbReference type="PANTHER" id="PTHR47338">
    <property type="entry name" value="ZN(II)2CYS6 TRANSCRIPTION FACTOR (EUROFUNG)-RELATED"/>
    <property type="match status" value="1"/>
</dbReference>
<evidence type="ECO:0000256" key="1">
    <source>
        <dbReference type="ARBA" id="ARBA00004123"/>
    </source>
</evidence>
<dbReference type="CDD" id="cd00067">
    <property type="entry name" value="GAL4"/>
    <property type="match status" value="1"/>
</dbReference>
<protein>
    <submittedName>
        <fullName evidence="8">Unplaced genomic scaffold scaffold_27, whole genome shotgun sequence</fullName>
    </submittedName>
</protein>
<feature type="compositionally biased region" description="Low complexity" evidence="6">
    <location>
        <begin position="745"/>
        <end position="756"/>
    </location>
</feature>
<dbReference type="EMBL" id="KN824849">
    <property type="protein sequence ID" value="KIK99797.1"/>
    <property type="molecule type" value="Genomic_DNA"/>
</dbReference>
<reference evidence="9" key="2">
    <citation type="submission" date="2015-01" db="EMBL/GenBank/DDBJ databases">
        <title>Evolutionary Origins and Diversification of the Mycorrhizal Mutualists.</title>
        <authorList>
            <consortium name="DOE Joint Genome Institute"/>
            <consortium name="Mycorrhizal Genomics Consortium"/>
            <person name="Kohler A."/>
            <person name="Kuo A."/>
            <person name="Nagy L.G."/>
            <person name="Floudas D."/>
            <person name="Copeland A."/>
            <person name="Barry K.W."/>
            <person name="Cichocki N."/>
            <person name="Veneault-Fourrey C."/>
            <person name="LaButti K."/>
            <person name="Lindquist E.A."/>
            <person name="Lipzen A."/>
            <person name="Lundell T."/>
            <person name="Morin E."/>
            <person name="Murat C."/>
            <person name="Riley R."/>
            <person name="Ohm R."/>
            <person name="Sun H."/>
            <person name="Tunlid A."/>
            <person name="Henrissat B."/>
            <person name="Grigoriev I.V."/>
            <person name="Hibbett D.S."/>
            <person name="Martin F."/>
        </authorList>
    </citation>
    <scope>NUCLEOTIDE SEQUENCE [LARGE SCALE GENOMIC DNA]</scope>
    <source>
        <strain evidence="9">Ve08.2h10</strain>
    </source>
</reference>
<dbReference type="GO" id="GO:0006351">
    <property type="term" value="P:DNA-templated transcription"/>
    <property type="evidence" value="ECO:0007669"/>
    <property type="project" value="InterPro"/>
</dbReference>
<dbReference type="InterPro" id="IPR050815">
    <property type="entry name" value="TF_fung"/>
</dbReference>
<name>A0A0D0DM72_9AGAM</name>
<dbReference type="GO" id="GO:0003677">
    <property type="term" value="F:DNA binding"/>
    <property type="evidence" value="ECO:0007669"/>
    <property type="project" value="InterPro"/>
</dbReference>
<keyword evidence="4" id="KW-0804">Transcription</keyword>
<feature type="compositionally biased region" description="Pro residues" evidence="6">
    <location>
        <begin position="671"/>
        <end position="680"/>
    </location>
</feature>
<dbReference type="Proteomes" id="UP000054538">
    <property type="component" value="Unassembled WGS sequence"/>
</dbReference>
<dbReference type="HOGENOM" id="CLU_011354_0_0_1"/>
<organism evidence="8 9">
    <name type="scientific">Paxillus rubicundulus Ve08.2h10</name>
    <dbReference type="NCBI Taxonomy" id="930991"/>
    <lineage>
        <taxon>Eukaryota</taxon>
        <taxon>Fungi</taxon>
        <taxon>Dikarya</taxon>
        <taxon>Basidiomycota</taxon>
        <taxon>Agaricomycotina</taxon>
        <taxon>Agaricomycetes</taxon>
        <taxon>Agaricomycetidae</taxon>
        <taxon>Boletales</taxon>
        <taxon>Paxilineae</taxon>
        <taxon>Paxillaceae</taxon>
        <taxon>Paxillus</taxon>
    </lineage>
</organism>
<evidence type="ECO:0000259" key="7">
    <source>
        <dbReference type="PROSITE" id="PS50048"/>
    </source>
</evidence>
<feature type="region of interest" description="Disordered" evidence="6">
    <location>
        <begin position="57"/>
        <end position="154"/>
    </location>
</feature>
<evidence type="ECO:0000313" key="9">
    <source>
        <dbReference type="Proteomes" id="UP000054538"/>
    </source>
</evidence>
<evidence type="ECO:0000256" key="6">
    <source>
        <dbReference type="SAM" id="MobiDB-lite"/>
    </source>
</evidence>
<dbReference type="SUPFAM" id="SSF57701">
    <property type="entry name" value="Zn2/Cys6 DNA-binding domain"/>
    <property type="match status" value="1"/>
</dbReference>
<evidence type="ECO:0000313" key="8">
    <source>
        <dbReference type="EMBL" id="KIK99797.1"/>
    </source>
</evidence>
<keyword evidence="5" id="KW-0539">Nucleus</keyword>
<feature type="compositionally biased region" description="Basic and acidic residues" evidence="6">
    <location>
        <begin position="627"/>
        <end position="645"/>
    </location>
</feature>
<feature type="region of interest" description="Disordered" evidence="6">
    <location>
        <begin position="658"/>
        <end position="682"/>
    </location>
</feature>
<feature type="region of interest" description="Disordered" evidence="6">
    <location>
        <begin position="696"/>
        <end position="775"/>
    </location>
</feature>
<evidence type="ECO:0000256" key="2">
    <source>
        <dbReference type="ARBA" id="ARBA00022723"/>
    </source>
</evidence>
<dbReference type="InterPro" id="IPR001138">
    <property type="entry name" value="Zn2Cys6_DnaBD"/>
</dbReference>
<evidence type="ECO:0000256" key="3">
    <source>
        <dbReference type="ARBA" id="ARBA00023015"/>
    </source>
</evidence>
<sequence length="775" mass="85656">MDTQQDIDKSEANIAFMKGPKRKRLAKACDACHKSKRRCDGTAPCSNCYFASKKCTYTDASGKPVPAPRPFKPDRPEGSADGRQAPYPPHPDGTPSNSPPSNGILVQGGDTIASQPDSDDDRASNPVNKRFRSELGNMSTSSGSPPRSFAPPLTASDRSLERDQALTRELVHLFFAYRQPQRMVIHEPTFLAALSLGTVPQYLLLAVCAVAAPLSKQRRLKTSPCRYAGETFAQEAISLMFDKNKQLICEENLATAQALLLLQLHDRMGKSLWNGPYHQLAFGIVEKLGIFEYDNTVLTPHPSPEFINACIERECARRVFWLIFISDCFGSILYRRPLQASESQLSLRLPVDETSFELSPHTAIPEYMTKPSPSYGMYSEIGQLIRILSMHEQVERAMHDFNNRENGRHPVDQLLDLETRVAAWASALPEHLCFNDDNLWVHITQYDTASNMGAWSFCAMHVIHSSCVFAFNSARQRCRTAMPDGPTWAHERLHKIIDALGRKAKLSILLGVAMWPLFKYVDEPPSQTLLEWSSEFEEIWGVRIQDLCPRPPDYRQQLSAQIAPPPPPPPGARIHPSVIPTGPAAPVPRGPDINSSLAVQPPNYIPQGRSSLDPRIHSQLPQPSSHPEGRGHQIAHADPRETETRKVVNDANIDPALQAVPNPRIHVTSQLPPPSAPLPSLPSLKASGLLEWQHPGSAQVPVAPPGAPPASNWQSPTQHLPRQTVRDPVRSPHVQPLPPQQPDMSRPYAASAPSASGMPVGLQWLAHESSVPRQS</sequence>
<gene>
    <name evidence="8" type="ORF">PAXRUDRAFT_131223</name>
</gene>
<feature type="compositionally biased region" description="Polar residues" evidence="6">
    <location>
        <begin position="136"/>
        <end position="145"/>
    </location>
</feature>
<dbReference type="Gene3D" id="4.10.240.10">
    <property type="entry name" value="Zn(2)-C6 fungal-type DNA-binding domain"/>
    <property type="match status" value="1"/>
</dbReference>